<dbReference type="GO" id="GO:0006351">
    <property type="term" value="P:DNA-templated transcription"/>
    <property type="evidence" value="ECO:0007669"/>
    <property type="project" value="TreeGrafter"/>
</dbReference>
<keyword evidence="3" id="KW-0238">DNA-binding</keyword>
<dbReference type="InterPro" id="IPR005119">
    <property type="entry name" value="LysR_subst-bd"/>
</dbReference>
<sequence length="301" mass="33623">MDQLRALKYFVKVVEHGSFSKAAELFSVPPSSLSRRVADLEKSLGATLLKRTTRAVSLTEIGQIYYQQVSEVLSLLAHSDETVRNYQSTPMGVLNISSMVGFGERILLPLLDEFRELYPQITLNISLSDDLSTLGRDEVDLAIRGGYAPDERVLAIKLMDNNFIAVAAPSYLATYGVPVNAMDLKQHKGLYFKAPNGPTPWICEIDTQWQDVSAEPVLISNNGKWLVEKAVEGLGILLMPRWALKPYIESGELTELTIMPSIKITQQANLGVFLLYQKQRYQVPKIKAAVDFLVERVQGVY</sequence>
<dbReference type="InterPro" id="IPR036388">
    <property type="entry name" value="WH-like_DNA-bd_sf"/>
</dbReference>
<dbReference type="GO" id="GO:0003700">
    <property type="term" value="F:DNA-binding transcription factor activity"/>
    <property type="evidence" value="ECO:0007669"/>
    <property type="project" value="InterPro"/>
</dbReference>
<accession>A0A5J6WQJ0</accession>
<evidence type="ECO:0000256" key="3">
    <source>
        <dbReference type="ARBA" id="ARBA00023125"/>
    </source>
</evidence>
<dbReference type="PROSITE" id="PS50931">
    <property type="entry name" value="HTH_LYSR"/>
    <property type="match status" value="1"/>
</dbReference>
<dbReference type="Gene3D" id="1.10.10.10">
    <property type="entry name" value="Winged helix-like DNA-binding domain superfamily/Winged helix DNA-binding domain"/>
    <property type="match status" value="1"/>
</dbReference>
<dbReference type="PANTHER" id="PTHR30537:SF5">
    <property type="entry name" value="HTH-TYPE TRANSCRIPTIONAL ACTIVATOR TTDR-RELATED"/>
    <property type="match status" value="1"/>
</dbReference>
<dbReference type="PANTHER" id="PTHR30537">
    <property type="entry name" value="HTH-TYPE TRANSCRIPTIONAL REGULATOR"/>
    <property type="match status" value="1"/>
</dbReference>
<dbReference type="Gene3D" id="3.40.190.290">
    <property type="match status" value="1"/>
</dbReference>
<dbReference type="Pfam" id="PF00126">
    <property type="entry name" value="HTH_1"/>
    <property type="match status" value="1"/>
</dbReference>
<keyword evidence="2" id="KW-0805">Transcription regulation</keyword>
<evidence type="ECO:0000313" key="7">
    <source>
        <dbReference type="Proteomes" id="UP000327424"/>
    </source>
</evidence>
<keyword evidence="4" id="KW-0804">Transcription</keyword>
<dbReference type="EMBL" id="CP044399">
    <property type="protein sequence ID" value="QFI40257.1"/>
    <property type="molecule type" value="Genomic_DNA"/>
</dbReference>
<dbReference type="InterPro" id="IPR058163">
    <property type="entry name" value="LysR-type_TF_proteobact-type"/>
</dbReference>
<dbReference type="OrthoDB" id="9786526at2"/>
<feature type="domain" description="HTH lysR-type" evidence="5">
    <location>
        <begin position="1"/>
        <end position="59"/>
    </location>
</feature>
<dbReference type="SUPFAM" id="SSF53850">
    <property type="entry name" value="Periplasmic binding protein-like II"/>
    <property type="match status" value="1"/>
</dbReference>
<proteinExistence type="inferred from homology"/>
<dbReference type="AlphaFoldDB" id="A0A5J6WQJ0"/>
<evidence type="ECO:0000259" key="5">
    <source>
        <dbReference type="PROSITE" id="PS50931"/>
    </source>
</evidence>
<organism evidence="6 7">
    <name type="scientific">Moritella marina ATCC 15381</name>
    <dbReference type="NCBI Taxonomy" id="1202962"/>
    <lineage>
        <taxon>Bacteria</taxon>
        <taxon>Pseudomonadati</taxon>
        <taxon>Pseudomonadota</taxon>
        <taxon>Gammaproteobacteria</taxon>
        <taxon>Alteromonadales</taxon>
        <taxon>Moritellaceae</taxon>
        <taxon>Moritella</taxon>
    </lineage>
</organism>
<protein>
    <submittedName>
        <fullName evidence="6">LysR family transcriptional regulator</fullName>
    </submittedName>
</protein>
<name>A0A5J6WQJ0_MORMI</name>
<dbReference type="CDD" id="cd08422">
    <property type="entry name" value="PBP2_CrgA_like"/>
    <property type="match status" value="1"/>
</dbReference>
<comment type="similarity">
    <text evidence="1">Belongs to the LysR transcriptional regulatory family.</text>
</comment>
<dbReference type="InterPro" id="IPR000847">
    <property type="entry name" value="LysR_HTH_N"/>
</dbReference>
<evidence type="ECO:0000313" key="6">
    <source>
        <dbReference type="EMBL" id="QFI40257.1"/>
    </source>
</evidence>
<dbReference type="FunFam" id="1.10.10.10:FF:000001">
    <property type="entry name" value="LysR family transcriptional regulator"/>
    <property type="match status" value="1"/>
</dbReference>
<keyword evidence="7" id="KW-1185">Reference proteome</keyword>
<dbReference type="GO" id="GO:0043565">
    <property type="term" value="F:sequence-specific DNA binding"/>
    <property type="evidence" value="ECO:0007669"/>
    <property type="project" value="TreeGrafter"/>
</dbReference>
<dbReference type="KEGG" id="mmaa:FR932_09720"/>
<dbReference type="Pfam" id="PF03466">
    <property type="entry name" value="LysR_substrate"/>
    <property type="match status" value="1"/>
</dbReference>
<evidence type="ECO:0000256" key="2">
    <source>
        <dbReference type="ARBA" id="ARBA00023015"/>
    </source>
</evidence>
<dbReference type="InterPro" id="IPR036390">
    <property type="entry name" value="WH_DNA-bd_sf"/>
</dbReference>
<evidence type="ECO:0000256" key="1">
    <source>
        <dbReference type="ARBA" id="ARBA00009437"/>
    </source>
</evidence>
<gene>
    <name evidence="6" type="ORF">FR932_09720</name>
</gene>
<evidence type="ECO:0000256" key="4">
    <source>
        <dbReference type="ARBA" id="ARBA00023163"/>
    </source>
</evidence>
<dbReference type="SUPFAM" id="SSF46785">
    <property type="entry name" value="Winged helix' DNA-binding domain"/>
    <property type="match status" value="1"/>
</dbReference>
<reference evidence="6 7" key="1">
    <citation type="submission" date="2019-09" db="EMBL/GenBank/DDBJ databases">
        <title>Hybrid Assembly of the complete Genome of the Deep-Sea Bacterium Moritella marina from long Nanopore and Illumina reads.</title>
        <authorList>
            <person name="Magin S."/>
            <person name="Georgoulis A."/>
            <person name="Papadimitriou K."/>
            <person name="Iliakis G."/>
            <person name="Vorgias C.E."/>
        </authorList>
    </citation>
    <scope>NUCLEOTIDE SEQUENCE [LARGE SCALE GENOMIC DNA]</scope>
    <source>
        <strain evidence="6 7">MP-1</strain>
    </source>
</reference>
<dbReference type="RefSeq" id="WP_019443157.1">
    <property type="nucleotide sequence ID" value="NZ_ALOE01000044.1"/>
</dbReference>
<dbReference type="Proteomes" id="UP000327424">
    <property type="component" value="Chromosome"/>
</dbReference>